<keyword evidence="3" id="KW-1185">Reference proteome</keyword>
<evidence type="ECO:0000313" key="2">
    <source>
        <dbReference type="EMBL" id="MXQ92180.1"/>
    </source>
</evidence>
<reference evidence="2" key="1">
    <citation type="submission" date="2019-10" db="EMBL/GenBank/DDBJ databases">
        <title>The sequence and de novo assembly of the wild yak genome.</title>
        <authorList>
            <person name="Liu Y."/>
        </authorList>
    </citation>
    <scope>NUCLEOTIDE SEQUENCE [LARGE SCALE GENOMIC DNA]</scope>
    <source>
        <strain evidence="2">WY2019</strain>
    </source>
</reference>
<accession>A0A6B0RQ26</accession>
<dbReference type="Proteomes" id="UP000322234">
    <property type="component" value="Unassembled WGS sequence"/>
</dbReference>
<name>A0A6B0RQ26_9CETA</name>
<feature type="region of interest" description="Disordered" evidence="1">
    <location>
        <begin position="62"/>
        <end position="85"/>
    </location>
</feature>
<evidence type="ECO:0000313" key="3">
    <source>
        <dbReference type="Proteomes" id="UP000322234"/>
    </source>
</evidence>
<gene>
    <name evidence="2" type="ORF">E5288_WYG012409</name>
</gene>
<dbReference type="AlphaFoldDB" id="A0A6B0RQ26"/>
<comment type="caution">
    <text evidence="2">The sequence shown here is derived from an EMBL/GenBank/DDBJ whole genome shotgun (WGS) entry which is preliminary data.</text>
</comment>
<evidence type="ECO:0000256" key="1">
    <source>
        <dbReference type="SAM" id="MobiDB-lite"/>
    </source>
</evidence>
<dbReference type="EMBL" id="VBQZ03000079">
    <property type="protein sequence ID" value="MXQ92180.1"/>
    <property type="molecule type" value="Genomic_DNA"/>
</dbReference>
<organism evidence="2 3">
    <name type="scientific">Bos mutus</name>
    <name type="common">wild yak</name>
    <dbReference type="NCBI Taxonomy" id="72004"/>
    <lineage>
        <taxon>Eukaryota</taxon>
        <taxon>Metazoa</taxon>
        <taxon>Chordata</taxon>
        <taxon>Craniata</taxon>
        <taxon>Vertebrata</taxon>
        <taxon>Euteleostomi</taxon>
        <taxon>Mammalia</taxon>
        <taxon>Eutheria</taxon>
        <taxon>Laurasiatheria</taxon>
        <taxon>Artiodactyla</taxon>
        <taxon>Ruminantia</taxon>
        <taxon>Pecora</taxon>
        <taxon>Bovidae</taxon>
        <taxon>Bovinae</taxon>
        <taxon>Bos</taxon>
    </lineage>
</organism>
<sequence>MQTRADVGDQWFQKRPRICGPIKVGAAIQPSVVVCEDSLSVAFLQQLLESASKSCLQNKAELQRTRKGYDPGSPKSDEPPSGYRQKTNRSLMLCHNVYAVHLTSSCHKGILSSHIRSAEEDGLAMSLKYQDLTFQLRKVTMGASLPLHTDWRVNTAEKPSPSQRQSTVKLKPVWEIYFKD</sequence>
<protein>
    <submittedName>
        <fullName evidence="2">Uncharacterized protein</fullName>
    </submittedName>
</protein>
<proteinExistence type="predicted"/>